<dbReference type="InterPro" id="IPR023299">
    <property type="entry name" value="ATPase_P-typ_cyto_dom_N"/>
</dbReference>
<dbReference type="GO" id="GO:0045332">
    <property type="term" value="P:phospholipid translocation"/>
    <property type="evidence" value="ECO:0007669"/>
    <property type="project" value="TreeGrafter"/>
</dbReference>
<dbReference type="Gene3D" id="3.40.1110.10">
    <property type="entry name" value="Calcium-transporting ATPase, cytoplasmic domain N"/>
    <property type="match status" value="2"/>
</dbReference>
<feature type="region of interest" description="Disordered" evidence="18">
    <location>
        <begin position="1557"/>
        <end position="1617"/>
    </location>
</feature>
<dbReference type="InterPro" id="IPR001757">
    <property type="entry name" value="P_typ_ATPase"/>
</dbReference>
<dbReference type="Gene3D" id="3.30.70.1230">
    <property type="entry name" value="Nucleotide cyclase"/>
    <property type="match status" value="2"/>
</dbReference>
<dbReference type="RefSeq" id="XP_029216654.1">
    <property type="nucleotide sequence ID" value="XM_029359987.1"/>
</dbReference>
<dbReference type="Proteomes" id="UP000224006">
    <property type="component" value="Chromosome IX"/>
</dbReference>
<name>A0A2A9M3W3_BESBE</name>
<feature type="region of interest" description="Disordered" evidence="18">
    <location>
        <begin position="3768"/>
        <end position="3916"/>
    </location>
</feature>
<evidence type="ECO:0000256" key="5">
    <source>
        <dbReference type="ARBA" id="ARBA00012202"/>
    </source>
</evidence>
<feature type="transmembrane region" description="Helical" evidence="19">
    <location>
        <begin position="4048"/>
        <end position="4069"/>
    </location>
</feature>
<evidence type="ECO:0000256" key="19">
    <source>
        <dbReference type="SAM" id="Phobius"/>
    </source>
</evidence>
<dbReference type="GO" id="GO:0005524">
    <property type="term" value="F:ATP binding"/>
    <property type="evidence" value="ECO:0007669"/>
    <property type="project" value="InterPro"/>
</dbReference>
<dbReference type="PANTHER" id="PTHR24092:SF175">
    <property type="entry name" value="PHOSPHOLIPID-TRANSPORTING ATPASE"/>
    <property type="match status" value="1"/>
</dbReference>
<dbReference type="Gene3D" id="3.40.50.1000">
    <property type="entry name" value="HAD superfamily/HAD-like"/>
    <property type="match status" value="1"/>
</dbReference>
<dbReference type="InterPro" id="IPR001054">
    <property type="entry name" value="A/G_cyclase"/>
</dbReference>
<keyword evidence="9" id="KW-0460">Magnesium</keyword>
<evidence type="ECO:0000256" key="13">
    <source>
        <dbReference type="ARBA" id="ARBA00023293"/>
    </source>
</evidence>
<evidence type="ECO:0000256" key="15">
    <source>
        <dbReference type="ARBA" id="ARBA00061677"/>
    </source>
</evidence>
<feature type="compositionally biased region" description="Basic and acidic residues" evidence="18">
    <location>
        <begin position="3794"/>
        <end position="3811"/>
    </location>
</feature>
<evidence type="ECO:0000256" key="3">
    <source>
        <dbReference type="ARBA" id="ARBA00001946"/>
    </source>
</evidence>
<evidence type="ECO:0000256" key="8">
    <source>
        <dbReference type="ARBA" id="ARBA00022723"/>
    </source>
</evidence>
<dbReference type="Pfam" id="PF16212">
    <property type="entry name" value="PhoLip_ATPase_C"/>
    <property type="match status" value="1"/>
</dbReference>
<feature type="transmembrane region" description="Helical" evidence="19">
    <location>
        <begin position="161"/>
        <end position="179"/>
    </location>
</feature>
<comment type="similarity">
    <text evidence="14">In the N-terminal section; belongs to the cation transport ATPase (P-type) (TC 3.A.3) family. Type IV subfamily.</text>
</comment>
<evidence type="ECO:0000256" key="9">
    <source>
        <dbReference type="ARBA" id="ARBA00022842"/>
    </source>
</evidence>
<feature type="transmembrane region" description="Helical" evidence="19">
    <location>
        <begin position="3028"/>
        <end position="3045"/>
    </location>
</feature>
<dbReference type="VEuPathDB" id="ToxoDB:BESB_012570"/>
<feature type="transmembrane region" description="Helical" evidence="19">
    <location>
        <begin position="2603"/>
        <end position="2625"/>
    </location>
</feature>
<evidence type="ECO:0000256" key="10">
    <source>
        <dbReference type="ARBA" id="ARBA00022989"/>
    </source>
</evidence>
<evidence type="ECO:0000313" key="21">
    <source>
        <dbReference type="EMBL" id="PFH32645.1"/>
    </source>
</evidence>
<dbReference type="InterPro" id="IPR018303">
    <property type="entry name" value="ATPase_P-typ_P_site"/>
</dbReference>
<feature type="transmembrane region" description="Helical" evidence="19">
    <location>
        <begin position="2982"/>
        <end position="3000"/>
    </location>
</feature>
<evidence type="ECO:0000313" key="22">
    <source>
        <dbReference type="Proteomes" id="UP000224006"/>
    </source>
</evidence>
<dbReference type="OrthoDB" id="354346at2759"/>
<keyword evidence="11 19" id="KW-0472">Membrane</keyword>
<keyword evidence="10 19" id="KW-1133">Transmembrane helix</keyword>
<sequence>MPHTAKGKQARSPGGDAQRARSRAHEDHRGRGRGDHGASGAGGRGESTGSQSAKSTEKGRGSKHQPTQKQMSFLQGKHQQRVGNVVSRLGPAAVGQTTLMDKKRKLYSDTSQQPLWSLRKITINPTDKDDLRRFPSNAIFTHRYSCLTFVFKNLWEQFHRVINWWFLLMTIIQAIPQLHYNPNHVWSTALPFAIVLVFGMVKDAFTDLGRRQRDRMLNQRVCCIVDGHTPQLRLLKWESVRVGNILRLTDGEEVPADIVVLATSNSDGVAYVETSKLDGETNLKFKQGVKETRGESSPLSIAGIRGRVVCEKPCAVMDAFTGSLKLDAHPRATPSTSSTSFSEPWTVLTSAFSARGGLPFLASPCCLGRFHLRALPAAAAVRRCVQPLSSALRAGSHIRNTEWLYGVVIYTGDDTRIQKNAAPPGFKRPHIEKDINTYLFISFFVVFLTILISVMSKWSVQERDSGDTTVAEPSPPSSGTSGTEPTQSYGSSVEFMLGSRDLLQNPWMSILRFLAIYAPILPLSLPLMLDVVYLLQSVLIEGDIHIRGGGRPTSSGGPSTASTSSLVIPEDGALLLDGEGSPTDLAHAPSHRQTHLSVADGLGRTRRFLSQKFSAPFSKRLFGSQRGSTPREGGEEDHALAKKSLSLNAKATRSQESTKSVLLPEGRPEDGEESRETNGENVPSFGGVALPDATGAGREDCERAEETGLLPHGAMKSRRESFHAATPVAGGLRTPAGVEDEEEQRLLSAAADNLPSTGPKGAAEDDKKSQGGFSRYSDVGTEKMASLSPSAHGTTRGVGIGSPLLKAPADAALGESAWTNPHMHHFNTRGMLFTTVGGPGSWRSAGSEREDVWAEVHTPALNPNLGQVDFIFTDKTGTITENDMTFSMCSVAGKIYGMTSCGAFDRGDSSEYGSRVWTVAETPMRGSRDRLLAPHAQRQASVTAASPASRSFAASCIPDGLGKRAPSLRLRTNSQRGSRHSLVSRTGHEGEAKDKVPAAGASPTSHDSCRLSASLSLESHREEGEDDEGPSGRENAKTSVVASHGSPLARRDDGRAMVTEGVHGVAHRRRFSGMCKEPQENGVRRSASASLQSSRGGSENEQSEAGTESEAGRRGGGGKRSKERERKRVRPREVSPRTSQDEDTNSDRDNNYPIRCIRSFGDGAAPRGRAISTSPRAPLHSASSLGGPTRAISKLFSRTDGEMDRLLKREGGDDRYNNRHIAFADRGSPRSPTPESEGGVSLSSAEEGGPRSAPHGRGARRGSGSLYMPVVEEEDEGGVGRRRPQRLASGDSGGQATSPLSPAPSRGGVPFLYDEVDFPTGFRETPMEGQIRRNCDFYDASIFTDLARRDLRSHRIDEFIKCMAICNTVVPWVYTTHPAMPTDAGYPSGNFASTAYVPPGGGGFTTSVFSCSGFPGLQGAGTGGTGFTGGTGPQGAGAQEGGDEGDEEKGMSHLVLPSAVAHSPGGSRGVSRTSGFDGQLSPLMQPPGGCLPPSYVSLSPLAGGSPASAATHIGRHTTRRRTRANESGQSSPQNAKHFPPLSGDVLGAEADYVPCPSPVQSPVVSCRRESTGTSPGELRLEAAVPLRSSQPASPTAAQDAKGEDEAPSSPHCAFAPASLAPPSVLRAQTGAGLLKPSKSLARGVSFKEKHEEFPFSKDEETSSQEEVVSGGEDEGESVTGALLGADEEDDGLKGDDNEDDDKSRQARKNKSSRSASASLMSLKSRVTASSRDVADLLFRRGSRPPTSVDGDAGTSLSGRALGRPPSLERGPLAPPHGLSSVTAYCDGRNSLINIIKYQASSPDEECLVSAASHMGYTLVGRTSTSVTLNINGQERRWQVIGVNEFTQKRGRMSIVVRPQGWTEGSVLYVKGADVAMLDLLSSSFTRNCQDYRRSCSSLSRFGDGQWPGRGPSLQGLAARTRSGALMGVGGSPVGSPSGVGRLSQSSPVGQGSRGVRQDGFRSSSSLGRFAEHGSSRPPAISEHKELRTADDGAGRAGGESGDGEPEDARDPAGGARDSEGTSDDEGLRSVRADSMLRALNPGLYNYDKQHHRSAHMSRNTTALREAESCGSLAQMTRSAAAPAGDPGGRPTCHAASRAVDAGSRLSPTHAAAAGAERGGPGAEAGATRSVPPSPLHRTGAPGWFSCALDSPCMGPEDGYCAAFFDEDEDEMIALGDISLVEQHLKKFSLQGLRTMALACRYLTQEETETYTRLYTDACASVYCRAERLEEVAEDMERDLEYLGITGVRDKLQELVPETLQLMMEAGIRVWMVTGDNVEYALHICHSCRLLTSRTRIFHAALEFSGRKAKREGVMLYELFRKARRLKRRDEHICLVVTGPNLRTFLNHPDLQTYFLNMACCSDVVVAARVTPSQKAEMVRLVKKRLTPQPITLAIGDGGNDVAMLQEAHVGVAIRGHDSAAAIAAAYADYSFSEFRFLQRLLFVHGRLSLMRISTVILWSFFKSLCIGLPAFLFQPQAFWSAVEVYDPFLLMLVDFLWTTLPGIVHGYTDQDLPTHLLPCVPVLYTPGRRRLYFNGFRFILWTVEGIVYSFIIFYLLQATWMDGSTFGDGQVLGFHSYGILLLFSSLLQSNLRIILETNLWTPTFLFTTIFLCTLMFFPAVLLYSLTGWPRRYMELAGRVVFNWPMLYFLIPLWISIGILVQLLLQVFTSSLFPNISGSVKQYLAQKQADVDARRKSTKLPFSHPRPRLLPGGHDEYGWFCGMGSCWSLAKRVAWLVGGCFCVRTPRVTQDPLGSHEFGAELRERFNPLRHKSVADRLPPPRRFRINENFLSYTGAADEKAGEGAQREAGAKGAGAPAGGLAPSTAGGGTGRTKSVFGPGGAGGVMPMTDMAADLETENSLSSNGSDQEKAGDNNTKLVKVSHLINRFTLRFKDMQLEADYQIHNKKSFLKRLVPWYRVIFVLIALYELLSFLTEYFIDKHWNPRGSQMQPWMCLPTLVVGLGFVATVVCTFYDFIFLDHFSLIVNSIVFLMVTSNVVFYATSHVDGTLTSVLFPVFTFVILRISFLQAVVWNVLFLMITIARFVIDKSYLPTLSFVHYLPLFIGVDVFVGFVGYRLEYNQRKSFLLDYSVDASRRKQREILNTMLPAFVVDQMINSELNDEGIPTSLKAEDRGTVSVIFCDVYEFQQVVASIEPTRLVEVLDSLFLCFDRSAEQFGCTKIETVFETYLAAAGLQPGKEASPASSQQDACDALDMALAMLEVAAQIRYEVKTSNQGFLGGSASHGSGASLAGSHAAGSTDTPRGLPEHRHSLQQHPSTVAMGSPMSSRRFNRQKTGNVLRTVLQSRPQRIRVKIGIHSGRVISGVVGAKKPQYALFGDTVNTASRMKTTGQPGYIHISEDSYELVKGDDTLEYEPRHTEVKGKGLMNTFLLVRVKGSPYPHFDEQEGNGSTDGLSESGGHRGESRCSDASRRLSAGEPSADPENTRAVSRCLSDHSLAIDADPASPLETASQGPTASQPSSPVNDGFGGTQAETKAFFAAALQGEGEIVEEAVEQEAVDDIVAHATADVRRVRPSAGEETGQPDSARRERLFQSAEAHGAVRPQRRLSPLRLVCGGTGGGAADESQSRRDAGSESSDADVETVALPSSLASSSSGSLPPDSLRGSHGPGRFAFSSQSSFASLSSSSSACDSCSRCASWRSSGAYAPVQAQPPRASDSRFDYDAMSTRQLLRIYQRQQKVAKVMRWIDEELRGNKRYTDGDVQEKTLSAENGDAKAACGRTPVSGASEDSQDSDEARKARLLERIKRELRRQQQEETEAGSPGGAAASGAGQSVPGREKAPGTRSERTFRSEFVHGTPAPGGEMSREAHADEDGARDDPRTVEQARSASQMSDAGGANGQKVTLAHDAESGRERVPADATPLPRLTSRKTEPLVAATGGARPPAAKADNSPSKDSQKSAGFASFLFSPFRTRSSMENPSKVDVCPNAQTDRHVESKPPVASSDDEDLEQSRMTRISVSSEWLLLKFKDKNLEARYRTHFYNNKSNINTIEQALIIFLVTFCVQTLTRLALPRIYVVSPDKTLDLYVCTGLYWAVRATYTLAAFALWMLFHYRNRKEVASCLELRWMVFLLNLLFISASCVFALSNSWGVCARDDEDTYTYWLLSDTIELFFYIVILHHNTGLLFQNCILVDVLLMTMSLTFIITTAKETASTVSTIATFPCYVFFNLVSAYCKEYIDRLTFYVNEHAKTTESRATQLLNDMLPKQVLEEFQQDKLKLAYLHENVTFLFADICGFTSWAKGVDACEVVTMLQKLFAKFDKDSTKFGLYKLCTIGDAYVAVSEPVTAENQDTDPREGMWLVLEMAKAMISNILEVRERLCIPNLNMRIGLHYGSCVGGVIGSGRLRYDLWGMDVLTGNMMESNGVPGKINVSEILKTEIEKGFPGEFVFKFNKRVAVLQSTVDSYLIRPAKEFDEDEELAASVNIAGSLPGASMAAGGGQAQLQQATSNLRRDGTSLRGNYRRRFTILGNAPRVLGRRHSLKGSQPLSAVAFASQADLRVADEHRGHAEEDLQMRLTGILQREQTSQVGEEVQDGLRRLRDEIERAGGLGLDVSPSDVGSVAGSRKAGAKDKE</sequence>
<keyword evidence="12" id="KW-0456">Lyase</keyword>
<dbReference type="SUPFAM" id="SSF55073">
    <property type="entry name" value="Nucleotide cyclase"/>
    <property type="match status" value="2"/>
</dbReference>
<feature type="transmembrane region" description="Helical" evidence="19">
    <location>
        <begin position="2538"/>
        <end position="2560"/>
    </location>
</feature>
<comment type="cofactor">
    <cofactor evidence="2">
        <name>Mn(2+)</name>
        <dbReference type="ChEBI" id="CHEBI:29035"/>
    </cofactor>
</comment>
<feature type="transmembrane region" description="Helical" evidence="19">
    <location>
        <begin position="4146"/>
        <end position="4164"/>
    </location>
</feature>
<feature type="transmembrane region" description="Helical" evidence="19">
    <location>
        <begin position="2957"/>
        <end position="2975"/>
    </location>
</feature>
<comment type="subcellular location">
    <subcellularLocation>
        <location evidence="4">Cell membrane</location>
        <topology evidence="4">Multi-pass membrane protein</topology>
    </subcellularLocation>
</comment>
<feature type="region of interest" description="Disordered" evidence="18">
    <location>
        <begin position="464"/>
        <end position="490"/>
    </location>
</feature>
<evidence type="ECO:0000256" key="17">
    <source>
        <dbReference type="SAM" id="Coils"/>
    </source>
</evidence>
<evidence type="ECO:0000256" key="6">
    <source>
        <dbReference type="ARBA" id="ARBA00022475"/>
    </source>
</evidence>
<feature type="transmembrane region" description="Helical" evidence="19">
    <location>
        <begin position="4116"/>
        <end position="4134"/>
    </location>
</feature>
<feature type="coiled-coil region" evidence="17">
    <location>
        <begin position="2218"/>
        <end position="2245"/>
    </location>
</feature>
<feature type="compositionally biased region" description="Basic residues" evidence="18">
    <location>
        <begin position="1513"/>
        <end position="1522"/>
    </location>
</feature>
<feature type="region of interest" description="Disordered" evidence="18">
    <location>
        <begin position="1422"/>
        <end position="1488"/>
    </location>
</feature>
<dbReference type="SUPFAM" id="SSF56784">
    <property type="entry name" value="HAD-like"/>
    <property type="match status" value="1"/>
</dbReference>
<dbReference type="GO" id="GO:0016887">
    <property type="term" value="F:ATP hydrolysis activity"/>
    <property type="evidence" value="ECO:0007669"/>
    <property type="project" value="InterPro"/>
</dbReference>
<dbReference type="InterPro" id="IPR036412">
    <property type="entry name" value="HAD-like_sf"/>
</dbReference>
<dbReference type="KEGG" id="bbes:BESB_012570"/>
<dbReference type="InterPro" id="IPR023214">
    <property type="entry name" value="HAD_sf"/>
</dbReference>
<gene>
    <name evidence="21" type="ORF">BESB_012570</name>
</gene>
<feature type="compositionally biased region" description="Polar residues" evidence="18">
    <location>
        <begin position="3467"/>
        <end position="3482"/>
    </location>
</feature>
<dbReference type="InterPro" id="IPR032631">
    <property type="entry name" value="P-type_ATPase_N"/>
</dbReference>
<comment type="cofactor">
    <cofactor evidence="3">
        <name>Mg(2+)</name>
        <dbReference type="ChEBI" id="CHEBI:18420"/>
    </cofactor>
</comment>
<keyword evidence="6" id="KW-1003">Cell membrane</keyword>
<dbReference type="SUPFAM" id="SSF81653">
    <property type="entry name" value="Calcium ATPase, transduction domain A"/>
    <property type="match status" value="1"/>
</dbReference>
<dbReference type="EMBL" id="NWUJ01000010">
    <property type="protein sequence ID" value="PFH32645.1"/>
    <property type="molecule type" value="Genomic_DNA"/>
</dbReference>
<feature type="compositionally biased region" description="Gly residues" evidence="18">
    <location>
        <begin position="1422"/>
        <end position="1440"/>
    </location>
</feature>
<keyword evidence="7 19" id="KW-0812">Transmembrane</keyword>
<feature type="compositionally biased region" description="Low complexity" evidence="18">
    <location>
        <begin position="477"/>
        <end position="486"/>
    </location>
</feature>
<evidence type="ECO:0000256" key="1">
    <source>
        <dbReference type="ARBA" id="ARBA00001436"/>
    </source>
</evidence>
<feature type="compositionally biased region" description="Acidic residues" evidence="18">
    <location>
        <begin position="1685"/>
        <end position="1700"/>
    </location>
</feature>
<protein>
    <recommendedName>
        <fullName evidence="5">guanylate cyclase</fullName>
        <ecNumber evidence="5">4.6.1.2</ecNumber>
    </recommendedName>
    <alternativeName>
        <fullName evidence="16">Guanylyl cyclase</fullName>
    </alternativeName>
</protein>
<keyword evidence="22" id="KW-1185">Reference proteome</keyword>
<dbReference type="Pfam" id="PF16209">
    <property type="entry name" value="PhoLip_ATPase_N"/>
    <property type="match status" value="1"/>
</dbReference>
<feature type="region of interest" description="Disordered" evidence="18">
    <location>
        <begin position="2047"/>
        <end position="2134"/>
    </location>
</feature>
<feature type="transmembrane region" description="Helical" evidence="19">
    <location>
        <begin position="185"/>
        <end position="205"/>
    </location>
</feature>
<dbReference type="PROSITE" id="PS00154">
    <property type="entry name" value="ATPASE_E1_E2"/>
    <property type="match status" value="1"/>
</dbReference>
<feature type="region of interest" description="Disordered" evidence="18">
    <location>
        <begin position="1924"/>
        <end position="2030"/>
    </location>
</feature>
<feature type="compositionally biased region" description="Polar residues" evidence="18">
    <location>
        <begin position="645"/>
        <end position="660"/>
    </location>
</feature>
<feature type="compositionally biased region" description="Low complexity" evidence="18">
    <location>
        <begin position="3603"/>
        <end position="3628"/>
    </location>
</feature>
<feature type="domain" description="Guanylate cyclase" evidence="20">
    <location>
        <begin position="4243"/>
        <end position="4377"/>
    </location>
</feature>
<feature type="transmembrane region" description="Helical" evidence="19">
    <location>
        <begin position="4170"/>
        <end position="4190"/>
    </location>
</feature>
<feature type="compositionally biased region" description="Polar residues" evidence="18">
    <location>
        <begin position="1171"/>
        <end position="1186"/>
    </location>
</feature>
<evidence type="ECO:0000256" key="11">
    <source>
        <dbReference type="ARBA" id="ARBA00023136"/>
    </source>
</evidence>
<feature type="region of interest" description="Disordered" evidence="18">
    <location>
        <begin position="1222"/>
        <end position="1308"/>
    </location>
</feature>
<keyword evidence="8" id="KW-0479">Metal-binding</keyword>
<feature type="region of interest" description="Disordered" evidence="18">
    <location>
        <begin position="4563"/>
        <end position="4589"/>
    </location>
</feature>
<feature type="region of interest" description="Disordered" evidence="18">
    <location>
        <begin position="3247"/>
        <end position="3289"/>
    </location>
</feature>
<dbReference type="GO" id="GO:0004383">
    <property type="term" value="F:guanylate cyclase activity"/>
    <property type="evidence" value="ECO:0007669"/>
    <property type="project" value="UniProtKB-EC"/>
</dbReference>
<feature type="compositionally biased region" description="Basic and acidic residues" evidence="18">
    <location>
        <begin position="1120"/>
        <end position="1135"/>
    </location>
</feature>
<keyword evidence="13" id="KW-0141">cGMP biosynthesis</keyword>
<dbReference type="GO" id="GO:0140326">
    <property type="term" value="F:ATPase-coupled intramembrane lipid transporter activity"/>
    <property type="evidence" value="ECO:0007669"/>
    <property type="project" value="TreeGrafter"/>
</dbReference>
<dbReference type="PROSITE" id="PS50125">
    <property type="entry name" value="GUANYLATE_CYCLASE_2"/>
    <property type="match status" value="2"/>
</dbReference>
<feature type="region of interest" description="Disordered" evidence="18">
    <location>
        <begin position="2796"/>
        <end position="2832"/>
    </location>
</feature>
<dbReference type="SUPFAM" id="SSF81660">
    <property type="entry name" value="Metal cation-transporting ATPase, ATP-binding domain N"/>
    <property type="match status" value="1"/>
</dbReference>
<feature type="transmembrane region" description="Helical" evidence="19">
    <location>
        <begin position="2455"/>
        <end position="2473"/>
    </location>
</feature>
<dbReference type="FunFam" id="3.30.70.1230:FF:000026">
    <property type="entry name" value="Guanylyl cyclase, putative"/>
    <property type="match status" value="1"/>
</dbReference>
<feature type="region of interest" description="Disordered" evidence="18">
    <location>
        <begin position="1069"/>
        <end position="1187"/>
    </location>
</feature>
<feature type="compositionally biased region" description="Polar residues" evidence="18">
    <location>
        <begin position="64"/>
        <end position="73"/>
    </location>
</feature>
<evidence type="ECO:0000256" key="14">
    <source>
        <dbReference type="ARBA" id="ARBA00061340"/>
    </source>
</evidence>
<feature type="compositionally biased region" description="Low complexity" evidence="18">
    <location>
        <begin position="3247"/>
        <end position="3257"/>
    </location>
</feature>
<feature type="region of interest" description="Disordered" evidence="18">
    <location>
        <begin position="1"/>
        <end position="80"/>
    </location>
</feature>
<feature type="region of interest" description="Disordered" evidence="18">
    <location>
        <begin position="3720"/>
        <end position="3754"/>
    </location>
</feature>
<comment type="caution">
    <text evidence="21">The sequence shown here is derived from an EMBL/GenBank/DDBJ whole genome shotgun (WGS) entry which is preliminary data.</text>
</comment>
<evidence type="ECO:0000256" key="2">
    <source>
        <dbReference type="ARBA" id="ARBA00001936"/>
    </source>
</evidence>
<feature type="compositionally biased region" description="Low complexity" evidence="18">
    <location>
        <begin position="1084"/>
        <end position="1097"/>
    </location>
</feature>
<dbReference type="GO" id="GO:0005886">
    <property type="term" value="C:plasma membrane"/>
    <property type="evidence" value="ECO:0007669"/>
    <property type="project" value="UniProtKB-SubCell"/>
</dbReference>
<feature type="transmembrane region" description="Helical" evidence="19">
    <location>
        <begin position="4010"/>
        <end position="4028"/>
    </location>
</feature>
<feature type="region of interest" description="Disordered" evidence="18">
    <location>
        <begin position="3398"/>
        <end position="3445"/>
    </location>
</feature>
<keyword evidence="17" id="KW-0175">Coiled coil</keyword>
<dbReference type="NCBIfam" id="TIGR01494">
    <property type="entry name" value="ATPase_P-type"/>
    <property type="match status" value="1"/>
</dbReference>
<feature type="transmembrane region" description="Helical" evidence="19">
    <location>
        <begin position="2572"/>
        <end position="2591"/>
    </location>
</feature>
<dbReference type="InterPro" id="IPR023298">
    <property type="entry name" value="ATPase_P-typ_TM_dom_sf"/>
</dbReference>
<dbReference type="EC" id="4.6.1.2" evidence="5"/>
<accession>A0A2A9M3W3</accession>
<feature type="compositionally biased region" description="Basic and acidic residues" evidence="18">
    <location>
        <begin position="3862"/>
        <end position="3874"/>
    </location>
</feature>
<dbReference type="Pfam" id="PF00211">
    <property type="entry name" value="Guanylate_cyc"/>
    <property type="match status" value="2"/>
</dbReference>
<feature type="compositionally biased region" description="Basic and acidic residues" evidence="18">
    <location>
        <begin position="666"/>
        <end position="678"/>
    </location>
</feature>
<feature type="compositionally biased region" description="Polar residues" evidence="18">
    <location>
        <begin position="1002"/>
        <end position="1017"/>
    </location>
</feature>
<dbReference type="SUPFAM" id="SSF81665">
    <property type="entry name" value="Calcium ATPase, transmembrane domain M"/>
    <property type="match status" value="1"/>
</dbReference>
<reference evidence="21 22" key="1">
    <citation type="submission" date="2017-09" db="EMBL/GenBank/DDBJ databases">
        <title>Genome sequencing of Besnoitia besnoiti strain Bb-Ger1.</title>
        <authorList>
            <person name="Schares G."/>
            <person name="Venepally P."/>
            <person name="Lorenzi H.A."/>
        </authorList>
    </citation>
    <scope>NUCLEOTIDE SEQUENCE [LARGE SCALE GENOMIC DNA]</scope>
    <source>
        <strain evidence="21 22">Bb-Ger1</strain>
    </source>
</reference>
<feature type="transmembrane region" description="Helical" evidence="19">
    <location>
        <begin position="4081"/>
        <end position="4101"/>
    </location>
</feature>
<feature type="compositionally biased region" description="Polar residues" evidence="18">
    <location>
        <begin position="1525"/>
        <end position="1534"/>
    </location>
</feature>
<comment type="similarity">
    <text evidence="15">In the C-terminal section; belongs to the adenylyl cyclase class-4/guanylyl cyclase family.</text>
</comment>
<evidence type="ECO:0000256" key="18">
    <source>
        <dbReference type="SAM" id="MobiDB-lite"/>
    </source>
</evidence>
<evidence type="ECO:0000256" key="4">
    <source>
        <dbReference type="ARBA" id="ARBA00004651"/>
    </source>
</evidence>
<feature type="transmembrane region" description="Helical" evidence="19">
    <location>
        <begin position="437"/>
        <end position="455"/>
    </location>
</feature>
<feature type="compositionally biased region" description="Basic and acidic residues" evidence="18">
    <location>
        <begin position="3822"/>
        <end position="3841"/>
    </location>
</feature>
<feature type="region of interest" description="Disordered" evidence="18">
    <location>
        <begin position="3931"/>
        <end position="3966"/>
    </location>
</feature>
<feature type="region of interest" description="Disordered" evidence="18">
    <location>
        <begin position="3555"/>
        <end position="3628"/>
    </location>
</feature>
<feature type="compositionally biased region" description="Polar residues" evidence="18">
    <location>
        <begin position="1587"/>
        <end position="1596"/>
    </location>
</feature>
<evidence type="ECO:0000259" key="20">
    <source>
        <dbReference type="PROSITE" id="PS50125"/>
    </source>
</evidence>
<feature type="region of interest" description="Disordered" evidence="18">
    <location>
        <begin position="645"/>
        <end position="702"/>
    </location>
</feature>
<dbReference type="InterPro" id="IPR008250">
    <property type="entry name" value="ATPase_P-typ_transduc_dom_A_sf"/>
</dbReference>
<organism evidence="21 22">
    <name type="scientific">Besnoitia besnoiti</name>
    <name type="common">Apicomplexan protozoan</name>
    <dbReference type="NCBI Taxonomy" id="94643"/>
    <lineage>
        <taxon>Eukaryota</taxon>
        <taxon>Sar</taxon>
        <taxon>Alveolata</taxon>
        <taxon>Apicomplexa</taxon>
        <taxon>Conoidasida</taxon>
        <taxon>Coccidia</taxon>
        <taxon>Eucoccidiorida</taxon>
        <taxon>Eimeriorina</taxon>
        <taxon>Sarcocystidae</taxon>
        <taxon>Besnoitia</taxon>
    </lineage>
</organism>
<feature type="region of interest" description="Disordered" evidence="18">
    <location>
        <begin position="750"/>
        <end position="779"/>
    </location>
</feature>
<feature type="compositionally biased region" description="Basic and acidic residues" evidence="18">
    <location>
        <begin position="1981"/>
        <end position="1993"/>
    </location>
</feature>
<feature type="transmembrane region" description="Helical" evidence="19">
    <location>
        <begin position="2645"/>
        <end position="2664"/>
    </location>
</feature>
<feature type="transmembrane region" description="Helical" evidence="19">
    <location>
        <begin position="2915"/>
        <end position="2937"/>
    </location>
</feature>
<evidence type="ECO:0000256" key="7">
    <source>
        <dbReference type="ARBA" id="ARBA00022692"/>
    </source>
</evidence>
<dbReference type="PANTHER" id="PTHR24092">
    <property type="entry name" value="PROBABLE PHOSPHOLIPID-TRANSPORTING ATPASE"/>
    <property type="match status" value="1"/>
</dbReference>
<feature type="region of interest" description="Disordered" evidence="18">
    <location>
        <begin position="1650"/>
        <end position="1724"/>
    </location>
</feature>
<feature type="compositionally biased region" description="Basic and acidic residues" evidence="18">
    <location>
        <begin position="1650"/>
        <end position="1660"/>
    </location>
</feature>
<dbReference type="SMART" id="SM00044">
    <property type="entry name" value="CYCc"/>
    <property type="match status" value="2"/>
</dbReference>
<dbReference type="GO" id="GO:0035556">
    <property type="term" value="P:intracellular signal transduction"/>
    <property type="evidence" value="ECO:0007669"/>
    <property type="project" value="InterPro"/>
</dbReference>
<comment type="catalytic activity">
    <reaction evidence="1">
        <text>GTP = 3',5'-cyclic GMP + diphosphate</text>
        <dbReference type="Rhea" id="RHEA:13665"/>
        <dbReference type="ChEBI" id="CHEBI:33019"/>
        <dbReference type="ChEBI" id="CHEBI:37565"/>
        <dbReference type="ChEBI" id="CHEBI:57746"/>
        <dbReference type="EC" id="4.6.1.2"/>
    </reaction>
</comment>
<dbReference type="CDD" id="cd07302">
    <property type="entry name" value="CHD"/>
    <property type="match status" value="2"/>
</dbReference>
<dbReference type="GeneID" id="40306319"/>
<dbReference type="InterPro" id="IPR032630">
    <property type="entry name" value="P_typ_ATPase_c"/>
</dbReference>
<feature type="compositionally biased region" description="Basic and acidic residues" evidence="18">
    <location>
        <begin position="3417"/>
        <end position="3430"/>
    </location>
</feature>
<dbReference type="Gene3D" id="2.70.150.10">
    <property type="entry name" value="Calcium-transporting ATPase, cytoplasmic transduction domain A"/>
    <property type="match status" value="1"/>
</dbReference>
<feature type="compositionally biased region" description="Low complexity" evidence="18">
    <location>
        <begin position="1712"/>
        <end position="1724"/>
    </location>
</feature>
<feature type="compositionally biased region" description="Low complexity" evidence="18">
    <location>
        <begin position="2079"/>
        <end position="2090"/>
    </location>
</feature>
<feature type="compositionally biased region" description="Basic and acidic residues" evidence="18">
    <location>
        <begin position="986"/>
        <end position="996"/>
    </location>
</feature>
<dbReference type="InterPro" id="IPR029787">
    <property type="entry name" value="Nucleotide_cyclase"/>
</dbReference>
<feature type="compositionally biased region" description="Polar residues" evidence="18">
    <location>
        <begin position="970"/>
        <end position="984"/>
    </location>
</feature>
<proteinExistence type="inferred from homology"/>
<evidence type="ECO:0000256" key="16">
    <source>
        <dbReference type="ARBA" id="ARBA00075861"/>
    </source>
</evidence>
<dbReference type="STRING" id="94643.A0A2A9M3W3"/>
<feature type="region of interest" description="Disordered" evidence="18">
    <location>
        <begin position="1737"/>
        <end position="1776"/>
    </location>
</feature>
<feature type="region of interest" description="Disordered" evidence="18">
    <location>
        <begin position="1502"/>
        <end position="1545"/>
    </location>
</feature>
<feature type="compositionally biased region" description="Basic and acidic residues" evidence="18">
    <location>
        <begin position="23"/>
        <end position="36"/>
    </location>
</feature>
<evidence type="ECO:0000256" key="12">
    <source>
        <dbReference type="ARBA" id="ARBA00023239"/>
    </source>
</evidence>
<feature type="region of interest" description="Disordered" evidence="18">
    <location>
        <begin position="3461"/>
        <end position="3489"/>
    </location>
</feature>
<feature type="compositionally biased region" description="Basic and acidic residues" evidence="18">
    <location>
        <begin position="2796"/>
        <end position="2809"/>
    </location>
</feature>
<feature type="domain" description="Guanylate cyclase" evidence="20">
    <location>
        <begin position="3136"/>
        <end position="3346"/>
    </location>
</feature>
<dbReference type="GO" id="GO:0046872">
    <property type="term" value="F:metal ion binding"/>
    <property type="evidence" value="ECO:0007669"/>
    <property type="project" value="UniProtKB-KW"/>
</dbReference>
<feature type="compositionally biased region" description="Gly residues" evidence="18">
    <location>
        <begin position="37"/>
        <end position="46"/>
    </location>
</feature>
<feature type="region of interest" description="Disordered" evidence="18">
    <location>
        <begin position="963"/>
        <end position="1056"/>
    </location>
</feature>
<feature type="transmembrane region" description="Helical" evidence="19">
    <location>
        <begin position="3057"/>
        <end position="3076"/>
    </location>
</feature>